<keyword evidence="16" id="KW-1185">Reference proteome</keyword>
<dbReference type="SUPFAM" id="SSF52540">
    <property type="entry name" value="P-loop containing nucleoside triphosphate hydrolases"/>
    <property type="match status" value="1"/>
</dbReference>
<comment type="caution">
    <text evidence="15">The sequence shown here is derived from an EMBL/GenBank/DDBJ whole genome shotgun (WGS) entry which is preliminary data.</text>
</comment>
<dbReference type="AlphaFoldDB" id="A0A0R1GMZ1"/>
<dbReference type="PROSITE" id="PS00211">
    <property type="entry name" value="ABC_TRANSPORTER_1"/>
    <property type="match status" value="1"/>
</dbReference>
<dbReference type="SMART" id="SM00382">
    <property type="entry name" value="AAA"/>
    <property type="match status" value="1"/>
</dbReference>
<feature type="transmembrane region" description="Helical" evidence="12">
    <location>
        <begin position="240"/>
        <end position="263"/>
    </location>
</feature>
<accession>A0A0R1GMZ1</accession>
<dbReference type="InterPro" id="IPR036640">
    <property type="entry name" value="ABC1_TM_sf"/>
</dbReference>
<evidence type="ECO:0000256" key="1">
    <source>
        <dbReference type="ARBA" id="ARBA00004651"/>
    </source>
</evidence>
<keyword evidence="5" id="KW-0067">ATP-binding</keyword>
<dbReference type="Gene3D" id="1.20.1560.10">
    <property type="entry name" value="ABC transporter type 1, transmembrane domain"/>
    <property type="match status" value="1"/>
</dbReference>
<evidence type="ECO:0000256" key="9">
    <source>
        <dbReference type="ARBA" id="ARBA00059943"/>
    </source>
</evidence>
<evidence type="ECO:0000256" key="5">
    <source>
        <dbReference type="ARBA" id="ARBA00022840"/>
    </source>
</evidence>
<dbReference type="STRING" id="1423726.FC07_GL000150"/>
<feature type="domain" description="ABC transmembrane type-1" evidence="14">
    <location>
        <begin position="27"/>
        <end position="305"/>
    </location>
</feature>
<dbReference type="CDD" id="cd18551">
    <property type="entry name" value="ABC_6TM_LmrA_like"/>
    <property type="match status" value="1"/>
</dbReference>
<evidence type="ECO:0000256" key="11">
    <source>
        <dbReference type="ARBA" id="ARBA00072598"/>
    </source>
</evidence>
<dbReference type="Proteomes" id="UP000051461">
    <property type="component" value="Unassembled WGS sequence"/>
</dbReference>
<dbReference type="EMBL" id="AZDA01000079">
    <property type="protein sequence ID" value="KRK35423.1"/>
    <property type="molecule type" value="Genomic_DNA"/>
</dbReference>
<evidence type="ECO:0000256" key="12">
    <source>
        <dbReference type="SAM" id="Phobius"/>
    </source>
</evidence>
<gene>
    <name evidence="15" type="ORF">FC07_GL000150</name>
</gene>
<comment type="similarity">
    <text evidence="10">Belongs to the ABC transporter superfamily. Multidrug exporter LmrA (TC 3.A.1.117.1) family.</text>
</comment>
<dbReference type="PATRIC" id="fig|1423726.3.peg.158"/>
<evidence type="ECO:0000256" key="6">
    <source>
        <dbReference type="ARBA" id="ARBA00022989"/>
    </source>
</evidence>
<evidence type="ECO:0000256" key="4">
    <source>
        <dbReference type="ARBA" id="ARBA00022741"/>
    </source>
</evidence>
<evidence type="ECO:0000313" key="15">
    <source>
        <dbReference type="EMBL" id="KRK35423.1"/>
    </source>
</evidence>
<protein>
    <recommendedName>
        <fullName evidence="11">Multidrug resistance ABC transporter ATP-binding and permease protein</fullName>
        <ecNumber evidence="2">7.6.2.2</ecNumber>
    </recommendedName>
</protein>
<proteinExistence type="inferred from homology"/>
<keyword evidence="6 12" id="KW-1133">Transmembrane helix</keyword>
<dbReference type="GO" id="GO:0005886">
    <property type="term" value="C:plasma membrane"/>
    <property type="evidence" value="ECO:0007669"/>
    <property type="project" value="UniProtKB-SubCell"/>
</dbReference>
<evidence type="ECO:0000256" key="2">
    <source>
        <dbReference type="ARBA" id="ARBA00012191"/>
    </source>
</evidence>
<comment type="subcellular location">
    <subcellularLocation>
        <location evidence="1">Cell membrane</location>
        <topology evidence="1">Multi-pass membrane protein</topology>
    </subcellularLocation>
</comment>
<dbReference type="InterPro" id="IPR003593">
    <property type="entry name" value="AAA+_ATPase"/>
</dbReference>
<sequence>MQQPSRFKLKDFVRLIVAIKPRYWQLVVGLLLGLVATGSQLLVPQFAKNLINGLGHHIDPGLVVAVIALFIGSALISSVSGAVLGFFGEDVVAKLREFLWQKLLRLPVHYFDDTKSGEITSRLVNDSTQVKDLLANSVPRMATSLLQLVGALVLMLLMDWHMTLIMFIAVPLVMVVMMPVARRSRQVGHARQDALAGFNGEAGDVLSEVRLMKSSNAEHFEQQTGHNSIQKLYQIGLKEAIYDSVAGPLMTMVMMGLVVGMLAYGANRVAQGTMSMGMMFSFLMYLVQMIGPFGTAGQFFSDLAKTSGSTARINELLQEPEEDQISGVPAQATGQVLTMDHVDFSYLPDQPILQQVSFTAKPNTVVAFAGPSGGGKSTIFSLLERFYHPTAGQIRLGDTDVAALNLASWRSQIGLVGQDAPMLAGTIRYNLTYGLTGTYTDDQLWHVLALAYATDFVKALSEGLDTQVGERGVKLSGGQRQRLAIARAFLRDPQILLLDEATANLDAESEMMVQQALAELMKDRTTLIIAHRLSTIVDADEIYFIEKGQVSGHGTHKELVASHPLYREYVTSQLAS</sequence>
<comment type="catalytic activity">
    <reaction evidence="8">
        <text>ATP + H2O + xenobioticSide 1 = ADP + phosphate + xenobioticSide 2.</text>
        <dbReference type="EC" id="7.6.2.2"/>
    </reaction>
</comment>
<dbReference type="RefSeq" id="WP_057904733.1">
    <property type="nucleotide sequence ID" value="NZ_AZDA01000079.1"/>
</dbReference>
<dbReference type="GO" id="GO:0015421">
    <property type="term" value="F:ABC-type oligopeptide transporter activity"/>
    <property type="evidence" value="ECO:0007669"/>
    <property type="project" value="TreeGrafter"/>
</dbReference>
<dbReference type="PANTHER" id="PTHR43394">
    <property type="entry name" value="ATP-DEPENDENT PERMEASE MDL1, MITOCHONDRIAL"/>
    <property type="match status" value="1"/>
</dbReference>
<evidence type="ECO:0000313" key="16">
    <source>
        <dbReference type="Proteomes" id="UP000051461"/>
    </source>
</evidence>
<dbReference type="OrthoDB" id="9770415at2"/>
<dbReference type="SUPFAM" id="SSF90123">
    <property type="entry name" value="ABC transporter transmembrane region"/>
    <property type="match status" value="1"/>
</dbReference>
<evidence type="ECO:0000259" key="14">
    <source>
        <dbReference type="PROSITE" id="PS50929"/>
    </source>
</evidence>
<keyword evidence="4" id="KW-0547">Nucleotide-binding</keyword>
<dbReference type="Pfam" id="PF00664">
    <property type="entry name" value="ABC_membrane"/>
    <property type="match status" value="1"/>
</dbReference>
<evidence type="ECO:0000256" key="10">
    <source>
        <dbReference type="ARBA" id="ARBA00061674"/>
    </source>
</evidence>
<feature type="transmembrane region" description="Helical" evidence="12">
    <location>
        <begin position="62"/>
        <end position="87"/>
    </location>
</feature>
<dbReference type="PANTHER" id="PTHR43394:SF1">
    <property type="entry name" value="ATP-BINDING CASSETTE SUB-FAMILY B MEMBER 10, MITOCHONDRIAL"/>
    <property type="match status" value="1"/>
</dbReference>
<comment type="function">
    <text evidence="9">Efflux transporter for a variety of amphiphilic cationic compounds, including antibiotics.</text>
</comment>
<dbReference type="GO" id="GO:0016887">
    <property type="term" value="F:ATP hydrolysis activity"/>
    <property type="evidence" value="ECO:0007669"/>
    <property type="project" value="InterPro"/>
</dbReference>
<dbReference type="GO" id="GO:0005524">
    <property type="term" value="F:ATP binding"/>
    <property type="evidence" value="ECO:0007669"/>
    <property type="project" value="UniProtKB-KW"/>
</dbReference>
<evidence type="ECO:0000256" key="8">
    <source>
        <dbReference type="ARBA" id="ARBA00034018"/>
    </source>
</evidence>
<feature type="transmembrane region" description="Helical" evidence="12">
    <location>
        <begin position="23"/>
        <end position="42"/>
    </location>
</feature>
<dbReference type="Gene3D" id="3.40.50.300">
    <property type="entry name" value="P-loop containing nucleotide triphosphate hydrolases"/>
    <property type="match status" value="1"/>
</dbReference>
<evidence type="ECO:0000259" key="13">
    <source>
        <dbReference type="PROSITE" id="PS50893"/>
    </source>
</evidence>
<dbReference type="PROSITE" id="PS50893">
    <property type="entry name" value="ABC_TRANSPORTER_2"/>
    <property type="match status" value="1"/>
</dbReference>
<evidence type="ECO:0000256" key="3">
    <source>
        <dbReference type="ARBA" id="ARBA00022692"/>
    </source>
</evidence>
<keyword evidence="7 12" id="KW-0472">Membrane</keyword>
<organism evidence="15 16">
    <name type="scientific">Loigolactobacillus bifermentans DSM 20003</name>
    <dbReference type="NCBI Taxonomy" id="1423726"/>
    <lineage>
        <taxon>Bacteria</taxon>
        <taxon>Bacillati</taxon>
        <taxon>Bacillota</taxon>
        <taxon>Bacilli</taxon>
        <taxon>Lactobacillales</taxon>
        <taxon>Lactobacillaceae</taxon>
        <taxon>Loigolactobacillus</taxon>
    </lineage>
</organism>
<feature type="domain" description="ABC transporter" evidence="13">
    <location>
        <begin position="337"/>
        <end position="572"/>
    </location>
</feature>
<evidence type="ECO:0000256" key="7">
    <source>
        <dbReference type="ARBA" id="ARBA00023136"/>
    </source>
</evidence>
<dbReference type="InterPro" id="IPR027417">
    <property type="entry name" value="P-loop_NTPase"/>
</dbReference>
<dbReference type="Pfam" id="PF00005">
    <property type="entry name" value="ABC_tran"/>
    <property type="match status" value="1"/>
</dbReference>
<dbReference type="FunFam" id="3.40.50.300:FF:000218">
    <property type="entry name" value="Multidrug ABC transporter ATP-binding protein"/>
    <property type="match status" value="1"/>
</dbReference>
<dbReference type="InterPro" id="IPR017871">
    <property type="entry name" value="ABC_transporter-like_CS"/>
</dbReference>
<dbReference type="InterPro" id="IPR039421">
    <property type="entry name" value="Type_1_exporter"/>
</dbReference>
<keyword evidence="3 12" id="KW-0812">Transmembrane</keyword>
<name>A0A0R1GMZ1_9LACO</name>
<dbReference type="PROSITE" id="PS50929">
    <property type="entry name" value="ABC_TM1F"/>
    <property type="match status" value="1"/>
</dbReference>
<reference evidence="15 16" key="1">
    <citation type="journal article" date="2015" name="Genome Announc.">
        <title>Expanding the biotechnology potential of lactobacilli through comparative genomics of 213 strains and associated genera.</title>
        <authorList>
            <person name="Sun Z."/>
            <person name="Harris H.M."/>
            <person name="McCann A."/>
            <person name="Guo C."/>
            <person name="Argimon S."/>
            <person name="Zhang W."/>
            <person name="Yang X."/>
            <person name="Jeffery I.B."/>
            <person name="Cooney J.C."/>
            <person name="Kagawa T.F."/>
            <person name="Liu W."/>
            <person name="Song Y."/>
            <person name="Salvetti E."/>
            <person name="Wrobel A."/>
            <person name="Rasinkangas P."/>
            <person name="Parkhill J."/>
            <person name="Rea M.C."/>
            <person name="O'Sullivan O."/>
            <person name="Ritari J."/>
            <person name="Douillard F.P."/>
            <person name="Paul Ross R."/>
            <person name="Yang R."/>
            <person name="Briner A.E."/>
            <person name="Felis G.E."/>
            <person name="de Vos W.M."/>
            <person name="Barrangou R."/>
            <person name="Klaenhammer T.R."/>
            <person name="Caufield P.W."/>
            <person name="Cui Y."/>
            <person name="Zhang H."/>
            <person name="O'Toole P.W."/>
        </authorList>
    </citation>
    <scope>NUCLEOTIDE SEQUENCE [LARGE SCALE GENOMIC DNA]</scope>
    <source>
        <strain evidence="15 16">DSM 20003</strain>
    </source>
</reference>
<dbReference type="EC" id="7.6.2.2" evidence="2"/>
<dbReference type="GO" id="GO:0008559">
    <property type="term" value="F:ABC-type xenobiotic transporter activity"/>
    <property type="evidence" value="ECO:0007669"/>
    <property type="project" value="UniProtKB-EC"/>
</dbReference>
<dbReference type="InterPro" id="IPR003439">
    <property type="entry name" value="ABC_transporter-like_ATP-bd"/>
</dbReference>
<dbReference type="InterPro" id="IPR011527">
    <property type="entry name" value="ABC1_TM_dom"/>
</dbReference>